<protein>
    <recommendedName>
        <fullName evidence="6">WAT1-related protein</fullName>
    </recommendedName>
</protein>
<sequence length="341" mass="38071">MLLTQIGYAVVYFFTEAAFSQGLSPHIFVSYRFCLAGLFMFPFAYFHERNLRPKLTLALFLEITLLSFIGICLTLNMYFASLKYTSPAFVASIANIVPSWTFVIAIILRMEIVDVKNPRGIAKILGTLISLAGVMTITLYKGPALQSLWGALIHIKRLSVHEKNWVKGSILTVASCISWAIWYILQATTLKKYPAQVSLATWMNLIGGAESAVFTVFLQHKASAWSIKMFSVNFWTIVYSAITSAVFVFIQLWCMKEKGPVFVSVFNSLQTVMVVILAYFILGEKLHTGSILGGVLVIVGLYVLLWGKERDQPYIKSKEQSSAHNADTKEEAASADQKEEA</sequence>
<dbReference type="InterPro" id="IPR037185">
    <property type="entry name" value="EmrE-like"/>
</dbReference>
<gene>
    <name evidence="9" type="ORF">COLO4_05167</name>
</gene>
<dbReference type="SUPFAM" id="SSF103481">
    <property type="entry name" value="Multidrug resistance efflux transporter EmrE"/>
    <property type="match status" value="2"/>
</dbReference>
<comment type="similarity">
    <text evidence="2 6">Belongs to the drug/metabolite transporter (DMT) superfamily. Plant drug/metabolite exporter (P-DME) (TC 2.A.7.4) family.</text>
</comment>
<dbReference type="OrthoDB" id="1728340at2759"/>
<keyword evidence="10" id="KW-1185">Reference proteome</keyword>
<feature type="transmembrane region" description="Helical" evidence="6">
    <location>
        <begin position="86"/>
        <end position="108"/>
    </location>
</feature>
<evidence type="ECO:0000259" key="8">
    <source>
        <dbReference type="Pfam" id="PF00892"/>
    </source>
</evidence>
<feature type="domain" description="EamA" evidence="8">
    <location>
        <begin position="2"/>
        <end position="138"/>
    </location>
</feature>
<evidence type="ECO:0000256" key="4">
    <source>
        <dbReference type="ARBA" id="ARBA00022989"/>
    </source>
</evidence>
<accession>A0A1R3KRL8</accession>
<dbReference type="Pfam" id="PF00892">
    <property type="entry name" value="EamA"/>
    <property type="match status" value="2"/>
</dbReference>
<feature type="transmembrane region" description="Helical" evidence="6">
    <location>
        <begin position="288"/>
        <end position="307"/>
    </location>
</feature>
<evidence type="ECO:0000313" key="9">
    <source>
        <dbReference type="EMBL" id="OMP09742.1"/>
    </source>
</evidence>
<organism evidence="9 10">
    <name type="scientific">Corchorus olitorius</name>
    <dbReference type="NCBI Taxonomy" id="93759"/>
    <lineage>
        <taxon>Eukaryota</taxon>
        <taxon>Viridiplantae</taxon>
        <taxon>Streptophyta</taxon>
        <taxon>Embryophyta</taxon>
        <taxon>Tracheophyta</taxon>
        <taxon>Spermatophyta</taxon>
        <taxon>Magnoliopsida</taxon>
        <taxon>eudicotyledons</taxon>
        <taxon>Gunneridae</taxon>
        <taxon>Pentapetalae</taxon>
        <taxon>rosids</taxon>
        <taxon>malvids</taxon>
        <taxon>Malvales</taxon>
        <taxon>Malvaceae</taxon>
        <taxon>Grewioideae</taxon>
        <taxon>Apeibeae</taxon>
        <taxon>Corchorus</taxon>
    </lineage>
</organism>
<comment type="caution">
    <text evidence="9">The sequence shown here is derived from an EMBL/GenBank/DDBJ whole genome shotgun (WGS) entry which is preliminary data.</text>
</comment>
<proteinExistence type="inferred from homology"/>
<feature type="transmembrane region" description="Helical" evidence="6">
    <location>
        <begin position="120"/>
        <end position="140"/>
    </location>
</feature>
<dbReference type="EMBL" id="AWUE01012254">
    <property type="protein sequence ID" value="OMP09742.1"/>
    <property type="molecule type" value="Genomic_DNA"/>
</dbReference>
<dbReference type="InterPro" id="IPR000620">
    <property type="entry name" value="EamA_dom"/>
</dbReference>
<dbReference type="GO" id="GO:0016020">
    <property type="term" value="C:membrane"/>
    <property type="evidence" value="ECO:0007669"/>
    <property type="project" value="UniProtKB-SubCell"/>
</dbReference>
<evidence type="ECO:0000256" key="6">
    <source>
        <dbReference type="RuleBase" id="RU363077"/>
    </source>
</evidence>
<keyword evidence="5 6" id="KW-0472">Membrane</keyword>
<feature type="transmembrane region" description="Helical" evidence="6">
    <location>
        <begin position="232"/>
        <end position="254"/>
    </location>
</feature>
<feature type="transmembrane region" description="Helical" evidence="6">
    <location>
        <begin position="197"/>
        <end position="220"/>
    </location>
</feature>
<keyword evidence="4 6" id="KW-1133">Transmembrane helix</keyword>
<keyword evidence="3 6" id="KW-0812">Transmembrane</keyword>
<dbReference type="Proteomes" id="UP000187203">
    <property type="component" value="Unassembled WGS sequence"/>
</dbReference>
<feature type="transmembrane region" description="Helical" evidence="6">
    <location>
        <begin position="58"/>
        <end position="80"/>
    </location>
</feature>
<dbReference type="AlphaFoldDB" id="A0A1R3KRL8"/>
<feature type="domain" description="EamA" evidence="8">
    <location>
        <begin position="167"/>
        <end position="305"/>
    </location>
</feature>
<evidence type="ECO:0000313" key="10">
    <source>
        <dbReference type="Proteomes" id="UP000187203"/>
    </source>
</evidence>
<evidence type="ECO:0000256" key="7">
    <source>
        <dbReference type="SAM" id="MobiDB-lite"/>
    </source>
</evidence>
<evidence type="ECO:0000256" key="1">
    <source>
        <dbReference type="ARBA" id="ARBA00004141"/>
    </source>
</evidence>
<feature type="transmembrane region" description="Helical" evidence="6">
    <location>
        <begin position="165"/>
        <end position="185"/>
    </location>
</feature>
<evidence type="ECO:0000256" key="3">
    <source>
        <dbReference type="ARBA" id="ARBA00022692"/>
    </source>
</evidence>
<feature type="transmembrane region" description="Helical" evidence="6">
    <location>
        <begin position="261"/>
        <end position="282"/>
    </location>
</feature>
<reference evidence="10" key="1">
    <citation type="submission" date="2013-09" db="EMBL/GenBank/DDBJ databases">
        <title>Corchorus olitorius genome sequencing.</title>
        <authorList>
            <person name="Alam M."/>
            <person name="Haque M.S."/>
            <person name="Islam M.S."/>
            <person name="Emdad E.M."/>
            <person name="Islam M.M."/>
            <person name="Ahmed B."/>
            <person name="Halim A."/>
            <person name="Hossen Q.M.M."/>
            <person name="Hossain M.Z."/>
            <person name="Ahmed R."/>
            <person name="Khan M.M."/>
            <person name="Islam R."/>
            <person name="Rashid M.M."/>
            <person name="Khan S.A."/>
            <person name="Rahman M.S."/>
            <person name="Alam M."/>
            <person name="Yahiya A.S."/>
            <person name="Khan M.S."/>
            <person name="Azam M.S."/>
            <person name="Haque T."/>
            <person name="Lashkar M.Z.H."/>
            <person name="Akhand A.I."/>
            <person name="Morshed G."/>
            <person name="Roy S."/>
            <person name="Uddin K.S."/>
            <person name="Rabeya T."/>
            <person name="Hossain A.S."/>
            <person name="Chowdhury A."/>
            <person name="Snigdha A.R."/>
            <person name="Mortoza M.S."/>
            <person name="Matin S.A."/>
            <person name="Hoque S.M.E."/>
            <person name="Islam M.K."/>
            <person name="Roy D.K."/>
            <person name="Haider R."/>
            <person name="Moosa M.M."/>
            <person name="Elias S.M."/>
            <person name="Hasan A.M."/>
            <person name="Jahan S."/>
            <person name="Shafiuddin M."/>
            <person name="Mahmood N."/>
            <person name="Shommy N.S."/>
        </authorList>
    </citation>
    <scope>NUCLEOTIDE SEQUENCE [LARGE SCALE GENOMIC DNA]</scope>
    <source>
        <strain evidence="10">cv. O-4</strain>
    </source>
</reference>
<feature type="region of interest" description="Disordered" evidence="7">
    <location>
        <begin position="316"/>
        <end position="341"/>
    </location>
</feature>
<feature type="transmembrane region" description="Helical" evidence="6">
    <location>
        <begin position="27"/>
        <end position="46"/>
    </location>
</feature>
<dbReference type="InterPro" id="IPR030184">
    <property type="entry name" value="WAT1-related"/>
</dbReference>
<evidence type="ECO:0000256" key="2">
    <source>
        <dbReference type="ARBA" id="ARBA00007635"/>
    </source>
</evidence>
<dbReference type="PANTHER" id="PTHR31218">
    <property type="entry name" value="WAT1-RELATED PROTEIN"/>
    <property type="match status" value="1"/>
</dbReference>
<dbReference type="GO" id="GO:0022857">
    <property type="term" value="F:transmembrane transporter activity"/>
    <property type="evidence" value="ECO:0007669"/>
    <property type="project" value="InterPro"/>
</dbReference>
<evidence type="ECO:0000256" key="5">
    <source>
        <dbReference type="ARBA" id="ARBA00023136"/>
    </source>
</evidence>
<dbReference type="Gene3D" id="1.10.3730.20">
    <property type="match status" value="1"/>
</dbReference>
<comment type="subcellular location">
    <subcellularLocation>
        <location evidence="1 6">Membrane</location>
        <topology evidence="1 6">Multi-pass membrane protein</topology>
    </subcellularLocation>
</comment>
<name>A0A1R3KRL8_9ROSI</name>